<dbReference type="EMBL" id="FTNO01000010">
    <property type="protein sequence ID" value="SIS00575.1"/>
    <property type="molecule type" value="Genomic_DNA"/>
</dbReference>
<feature type="compositionally biased region" description="Basic and acidic residues" evidence="1">
    <location>
        <begin position="106"/>
        <end position="119"/>
    </location>
</feature>
<feature type="region of interest" description="Disordered" evidence="1">
    <location>
        <begin position="89"/>
        <end position="139"/>
    </location>
</feature>
<gene>
    <name evidence="2" type="ORF">SAMN05421858_5123</name>
</gene>
<sequence>MQNTTAGEGTTLDPEYREKLLDVHERLSGLERSYRGVSIARSEWVRFIDSEPTDEEMKAALTERLTELTAAFVSDGEMTDRELVSHVLAPFSDEGDEQDGASLDAALDRREGAETDENHANATTELEPFEKYGGAPMFY</sequence>
<dbReference type="Proteomes" id="UP000186914">
    <property type="component" value="Unassembled WGS sequence"/>
</dbReference>
<evidence type="ECO:0000313" key="3">
    <source>
        <dbReference type="Proteomes" id="UP000186914"/>
    </source>
</evidence>
<keyword evidence="3" id="KW-1185">Reference proteome</keyword>
<proteinExistence type="predicted"/>
<evidence type="ECO:0000256" key="1">
    <source>
        <dbReference type="SAM" id="MobiDB-lite"/>
    </source>
</evidence>
<name>A0A1N7FK13_9EURY</name>
<reference evidence="3" key="1">
    <citation type="submission" date="2017-01" db="EMBL/GenBank/DDBJ databases">
        <authorList>
            <person name="Varghese N."/>
            <person name="Submissions S."/>
        </authorList>
    </citation>
    <scope>NUCLEOTIDE SEQUENCE [LARGE SCALE GENOMIC DNA]</scope>
    <source>
        <strain evidence="3">CGMCC 1.7737</strain>
    </source>
</reference>
<dbReference type="RefSeq" id="WP_076433786.1">
    <property type="nucleotide sequence ID" value="NZ_FTNO01000010.1"/>
</dbReference>
<accession>A0A1N7FK13</accession>
<organism evidence="2 3">
    <name type="scientific">Haladaptatus litoreus</name>
    <dbReference type="NCBI Taxonomy" id="553468"/>
    <lineage>
        <taxon>Archaea</taxon>
        <taxon>Methanobacteriati</taxon>
        <taxon>Methanobacteriota</taxon>
        <taxon>Stenosarchaea group</taxon>
        <taxon>Halobacteria</taxon>
        <taxon>Halobacteriales</taxon>
        <taxon>Haladaptataceae</taxon>
        <taxon>Haladaptatus</taxon>
    </lineage>
</organism>
<evidence type="ECO:0000313" key="2">
    <source>
        <dbReference type="EMBL" id="SIS00575.1"/>
    </source>
</evidence>
<protein>
    <submittedName>
        <fullName evidence="2">Uncharacterized protein</fullName>
    </submittedName>
</protein>
<dbReference type="AlphaFoldDB" id="A0A1N7FK13"/>